<gene>
    <name evidence="1" type="ORF">SAMN04488010_2143</name>
</gene>
<evidence type="ECO:0000313" key="1">
    <source>
        <dbReference type="EMBL" id="SFR72625.1"/>
    </source>
</evidence>
<reference evidence="2" key="1">
    <citation type="submission" date="2016-10" db="EMBL/GenBank/DDBJ databases">
        <authorList>
            <person name="Varghese N."/>
            <person name="Submissions S."/>
        </authorList>
    </citation>
    <scope>NUCLEOTIDE SEQUENCE [LARGE SCALE GENOMIC DNA]</scope>
    <source>
        <strain evidence="2">DSM 19891</strain>
    </source>
</reference>
<accession>A0A1I6J0S6</accession>
<dbReference type="EMBL" id="FOYX01000002">
    <property type="protein sequence ID" value="SFR72625.1"/>
    <property type="molecule type" value="Genomic_DNA"/>
</dbReference>
<proteinExistence type="predicted"/>
<protein>
    <recommendedName>
        <fullName evidence="3">Sugar phosphate isomerase/epimerase</fullName>
    </recommendedName>
</protein>
<dbReference type="RefSeq" id="WP_091903030.1">
    <property type="nucleotide sequence ID" value="NZ_FOYX01000002.1"/>
</dbReference>
<name>A0A1I6J0S6_9FLAO</name>
<dbReference type="InterPro" id="IPR036237">
    <property type="entry name" value="Xyl_isomerase-like_sf"/>
</dbReference>
<evidence type="ECO:0008006" key="3">
    <source>
        <dbReference type="Google" id="ProtNLM"/>
    </source>
</evidence>
<sequence length="277" mass="32720">MNTINYLYPHWGSEHLTAAGFIKLITDHGFQGIEMNLPNDNVFEIELLDELQKARNLYPNFTVVLQQVLPVEAETVDEYISNVLKQLKRTLPYQPDFINSHTGKDHYSFDENCKIIEAVESFSDINNIPIYHEIHRGRFTFHSTTTLAYLEKYPDLKLVGDLSHWCVTSESMLQDQEHILQKIFPRIKHIHARIGFEQSPQVNNPFALEWEDSLNQFTVWWQQIINEHQNMEDYTITPEFGPYPYMPQTPFNQMPLANQQELNIEMRDFLKRKITIY</sequence>
<dbReference type="Proteomes" id="UP000199462">
    <property type="component" value="Unassembled WGS sequence"/>
</dbReference>
<dbReference type="STRING" id="440514.SAMN04488010_2143"/>
<organism evidence="1 2">
    <name type="scientific">Maribacter stanieri</name>
    <dbReference type="NCBI Taxonomy" id="440514"/>
    <lineage>
        <taxon>Bacteria</taxon>
        <taxon>Pseudomonadati</taxon>
        <taxon>Bacteroidota</taxon>
        <taxon>Flavobacteriia</taxon>
        <taxon>Flavobacteriales</taxon>
        <taxon>Flavobacteriaceae</taxon>
        <taxon>Maribacter</taxon>
    </lineage>
</organism>
<dbReference type="SUPFAM" id="SSF51658">
    <property type="entry name" value="Xylose isomerase-like"/>
    <property type="match status" value="1"/>
</dbReference>
<dbReference type="AlphaFoldDB" id="A0A1I6J0S6"/>
<evidence type="ECO:0000313" key="2">
    <source>
        <dbReference type="Proteomes" id="UP000199462"/>
    </source>
</evidence>
<keyword evidence="2" id="KW-1185">Reference proteome</keyword>
<dbReference type="Gene3D" id="3.20.20.150">
    <property type="entry name" value="Divalent-metal-dependent TIM barrel enzymes"/>
    <property type="match status" value="1"/>
</dbReference>